<dbReference type="Proteomes" id="UP000264036">
    <property type="component" value="Unassembled WGS sequence"/>
</dbReference>
<dbReference type="EMBL" id="DOEK01000044">
    <property type="protein sequence ID" value="HBP31767.1"/>
    <property type="molecule type" value="Genomic_DNA"/>
</dbReference>
<protein>
    <submittedName>
        <fullName evidence="1">Uncharacterized protein</fullName>
    </submittedName>
</protein>
<organism evidence="1 2">
    <name type="scientific">Advenella kashmirensis</name>
    <dbReference type="NCBI Taxonomy" id="310575"/>
    <lineage>
        <taxon>Bacteria</taxon>
        <taxon>Pseudomonadati</taxon>
        <taxon>Pseudomonadota</taxon>
        <taxon>Betaproteobacteria</taxon>
        <taxon>Burkholderiales</taxon>
        <taxon>Alcaligenaceae</taxon>
    </lineage>
</organism>
<sequence length="96" mass="10166">MKSIVILTRKTDASGEALASLAAQELEAVWQGFATGRVRAAHGLLEGAGAVLELETATSDEAMHFVEGLPYVAQKLLDVQCYALTPFSGFALLATR</sequence>
<proteinExistence type="predicted"/>
<name>A0A356LL98_9BURK</name>
<comment type="caution">
    <text evidence="1">The sequence shown here is derived from an EMBL/GenBank/DDBJ whole genome shotgun (WGS) entry which is preliminary data.</text>
</comment>
<accession>A0A356LL98</accession>
<evidence type="ECO:0000313" key="2">
    <source>
        <dbReference type="Proteomes" id="UP000264036"/>
    </source>
</evidence>
<reference evidence="1 2" key="1">
    <citation type="journal article" date="2018" name="Nat. Biotechnol.">
        <title>A standardized bacterial taxonomy based on genome phylogeny substantially revises the tree of life.</title>
        <authorList>
            <person name="Parks D.H."/>
            <person name="Chuvochina M."/>
            <person name="Waite D.W."/>
            <person name="Rinke C."/>
            <person name="Skarshewski A."/>
            <person name="Chaumeil P.A."/>
            <person name="Hugenholtz P."/>
        </authorList>
    </citation>
    <scope>NUCLEOTIDE SEQUENCE [LARGE SCALE GENOMIC DNA]</scope>
    <source>
        <strain evidence="1">UBA10707</strain>
    </source>
</reference>
<dbReference type="AlphaFoldDB" id="A0A356LL98"/>
<evidence type="ECO:0000313" key="1">
    <source>
        <dbReference type="EMBL" id="HBP31767.1"/>
    </source>
</evidence>
<gene>
    <name evidence="1" type="ORF">DD666_20450</name>
</gene>